<feature type="compositionally biased region" description="Low complexity" evidence="1">
    <location>
        <begin position="1"/>
        <end position="23"/>
    </location>
</feature>
<reference evidence="2" key="2">
    <citation type="submission" date="2018-03" db="EMBL/GenBank/DDBJ databases">
        <title>The Triticum urartu genome reveals the dynamic nature of wheat genome evolution.</title>
        <authorList>
            <person name="Ling H."/>
            <person name="Ma B."/>
            <person name="Shi X."/>
            <person name="Liu H."/>
            <person name="Dong L."/>
            <person name="Sun H."/>
            <person name="Cao Y."/>
            <person name="Gao Q."/>
            <person name="Zheng S."/>
            <person name="Li Y."/>
            <person name="Yu Y."/>
            <person name="Du H."/>
            <person name="Qi M."/>
            <person name="Li Y."/>
            <person name="Yu H."/>
            <person name="Cui Y."/>
            <person name="Wang N."/>
            <person name="Chen C."/>
            <person name="Wu H."/>
            <person name="Zhao Y."/>
            <person name="Zhang J."/>
            <person name="Li Y."/>
            <person name="Zhou W."/>
            <person name="Zhang B."/>
            <person name="Hu W."/>
            <person name="Eijk M."/>
            <person name="Tang J."/>
            <person name="Witsenboer H."/>
            <person name="Zhao S."/>
            <person name="Li Z."/>
            <person name="Zhang A."/>
            <person name="Wang D."/>
            <person name="Liang C."/>
        </authorList>
    </citation>
    <scope>NUCLEOTIDE SEQUENCE [LARGE SCALE GENOMIC DNA]</scope>
    <source>
        <strain evidence="2">cv. G1812</strain>
    </source>
</reference>
<evidence type="ECO:0000313" key="2">
    <source>
        <dbReference type="EnsemblPlants" id="TuG1812G0200006167.01.T01.cds272946"/>
    </source>
</evidence>
<name>A0A8R7PLU8_TRIUA</name>
<evidence type="ECO:0000256" key="1">
    <source>
        <dbReference type="SAM" id="MobiDB-lite"/>
    </source>
</evidence>
<dbReference type="Gramene" id="TuG1812G0200006167.01.T01">
    <property type="protein sequence ID" value="TuG1812G0200006167.01.T01.cds272946"/>
    <property type="gene ID" value="TuG1812G0200006167.01"/>
</dbReference>
<sequence length="73" mass="7741">MTTASTQSSTMSALTTSLASSSTFAPPSNSTQAMSLGAPSQEKLTRNNFLMWKAIVLPQIKGAQMDHHLDPTS</sequence>
<accession>A0A8R7PLU8</accession>
<keyword evidence="3" id="KW-1185">Reference proteome</keyword>
<reference evidence="3" key="1">
    <citation type="journal article" date="2013" name="Nature">
        <title>Draft genome of the wheat A-genome progenitor Triticum urartu.</title>
        <authorList>
            <person name="Ling H.Q."/>
            <person name="Zhao S."/>
            <person name="Liu D."/>
            <person name="Wang J."/>
            <person name="Sun H."/>
            <person name="Zhang C."/>
            <person name="Fan H."/>
            <person name="Li D."/>
            <person name="Dong L."/>
            <person name="Tao Y."/>
            <person name="Gao C."/>
            <person name="Wu H."/>
            <person name="Li Y."/>
            <person name="Cui Y."/>
            <person name="Guo X."/>
            <person name="Zheng S."/>
            <person name="Wang B."/>
            <person name="Yu K."/>
            <person name="Liang Q."/>
            <person name="Yang W."/>
            <person name="Lou X."/>
            <person name="Chen J."/>
            <person name="Feng M."/>
            <person name="Jian J."/>
            <person name="Zhang X."/>
            <person name="Luo G."/>
            <person name="Jiang Y."/>
            <person name="Liu J."/>
            <person name="Wang Z."/>
            <person name="Sha Y."/>
            <person name="Zhang B."/>
            <person name="Wu H."/>
            <person name="Tang D."/>
            <person name="Shen Q."/>
            <person name="Xue P."/>
            <person name="Zou S."/>
            <person name="Wang X."/>
            <person name="Liu X."/>
            <person name="Wang F."/>
            <person name="Yang Y."/>
            <person name="An X."/>
            <person name="Dong Z."/>
            <person name="Zhang K."/>
            <person name="Zhang X."/>
            <person name="Luo M.C."/>
            <person name="Dvorak J."/>
            <person name="Tong Y."/>
            <person name="Wang J."/>
            <person name="Yang H."/>
            <person name="Li Z."/>
            <person name="Wang D."/>
            <person name="Zhang A."/>
            <person name="Wang J."/>
        </authorList>
    </citation>
    <scope>NUCLEOTIDE SEQUENCE</scope>
    <source>
        <strain evidence="3">cv. G1812</strain>
    </source>
</reference>
<evidence type="ECO:0000313" key="3">
    <source>
        <dbReference type="Proteomes" id="UP000015106"/>
    </source>
</evidence>
<organism evidence="2 3">
    <name type="scientific">Triticum urartu</name>
    <name type="common">Red wild einkorn</name>
    <name type="synonym">Crithodium urartu</name>
    <dbReference type="NCBI Taxonomy" id="4572"/>
    <lineage>
        <taxon>Eukaryota</taxon>
        <taxon>Viridiplantae</taxon>
        <taxon>Streptophyta</taxon>
        <taxon>Embryophyta</taxon>
        <taxon>Tracheophyta</taxon>
        <taxon>Spermatophyta</taxon>
        <taxon>Magnoliopsida</taxon>
        <taxon>Liliopsida</taxon>
        <taxon>Poales</taxon>
        <taxon>Poaceae</taxon>
        <taxon>BOP clade</taxon>
        <taxon>Pooideae</taxon>
        <taxon>Triticodae</taxon>
        <taxon>Triticeae</taxon>
        <taxon>Triticinae</taxon>
        <taxon>Triticum</taxon>
    </lineage>
</organism>
<feature type="region of interest" description="Disordered" evidence="1">
    <location>
        <begin position="1"/>
        <end position="39"/>
    </location>
</feature>
<feature type="compositionally biased region" description="Polar residues" evidence="1">
    <location>
        <begin position="24"/>
        <end position="34"/>
    </location>
</feature>
<evidence type="ECO:0008006" key="4">
    <source>
        <dbReference type="Google" id="ProtNLM"/>
    </source>
</evidence>
<dbReference type="AlphaFoldDB" id="A0A8R7PLU8"/>
<reference evidence="2" key="3">
    <citation type="submission" date="2022-06" db="UniProtKB">
        <authorList>
            <consortium name="EnsemblPlants"/>
        </authorList>
    </citation>
    <scope>IDENTIFICATION</scope>
</reference>
<dbReference type="EnsemblPlants" id="TuG1812G0200006167.01.T01">
    <property type="protein sequence ID" value="TuG1812G0200006167.01.T01.cds272946"/>
    <property type="gene ID" value="TuG1812G0200006167.01"/>
</dbReference>
<protein>
    <recommendedName>
        <fullName evidence="4">Retrotransposon Copia-like N-terminal domain-containing protein</fullName>
    </recommendedName>
</protein>
<proteinExistence type="predicted"/>
<dbReference type="Proteomes" id="UP000015106">
    <property type="component" value="Chromosome 2"/>
</dbReference>